<evidence type="ECO:0000313" key="2">
    <source>
        <dbReference type="EMBL" id="CRK90566.1"/>
    </source>
</evidence>
<dbReference type="STRING" id="568069.A0A1J1HVN6"/>
<feature type="domain" description="Thioredoxin" evidence="1">
    <location>
        <begin position="1"/>
        <end position="113"/>
    </location>
</feature>
<name>A0A1J1HVN6_9DIPT</name>
<dbReference type="CDD" id="cd02947">
    <property type="entry name" value="TRX_family"/>
    <property type="match status" value="1"/>
</dbReference>
<dbReference type="Gene3D" id="3.40.30.10">
    <property type="entry name" value="Glutaredoxin"/>
    <property type="match status" value="1"/>
</dbReference>
<dbReference type="AlphaFoldDB" id="A0A1J1HVN6"/>
<organism evidence="2 3">
    <name type="scientific">Clunio marinus</name>
    <dbReference type="NCBI Taxonomy" id="568069"/>
    <lineage>
        <taxon>Eukaryota</taxon>
        <taxon>Metazoa</taxon>
        <taxon>Ecdysozoa</taxon>
        <taxon>Arthropoda</taxon>
        <taxon>Hexapoda</taxon>
        <taxon>Insecta</taxon>
        <taxon>Pterygota</taxon>
        <taxon>Neoptera</taxon>
        <taxon>Endopterygota</taxon>
        <taxon>Diptera</taxon>
        <taxon>Nematocera</taxon>
        <taxon>Chironomoidea</taxon>
        <taxon>Chironomidae</taxon>
        <taxon>Clunio</taxon>
    </lineage>
</organism>
<dbReference type="Pfam" id="PF00085">
    <property type="entry name" value="Thioredoxin"/>
    <property type="match status" value="1"/>
</dbReference>
<dbReference type="InterPro" id="IPR036249">
    <property type="entry name" value="Thioredoxin-like_sf"/>
</dbReference>
<proteinExistence type="predicted"/>
<gene>
    <name evidence="2" type="primary">similar to Thioredoxin-2</name>
    <name evidence="2" type="ORF">CLUMA_CG004269</name>
</gene>
<evidence type="ECO:0000313" key="3">
    <source>
        <dbReference type="Proteomes" id="UP000183832"/>
    </source>
</evidence>
<protein>
    <submittedName>
        <fullName evidence="2">CLUMA_CG004269, isoform A</fullName>
    </submittedName>
</protein>
<dbReference type="OrthoDB" id="10263751at2759"/>
<dbReference type="InterPro" id="IPR013766">
    <property type="entry name" value="Thioredoxin_domain"/>
</dbReference>
<accession>A0A1J1HVN6</accession>
<dbReference type="SUPFAM" id="SSF52833">
    <property type="entry name" value="Thioredoxin-like"/>
    <property type="match status" value="1"/>
</dbReference>
<dbReference type="EMBL" id="CVRI01000020">
    <property type="protein sequence ID" value="CRK90566.1"/>
    <property type="molecule type" value="Genomic_DNA"/>
</dbReference>
<dbReference type="Proteomes" id="UP000183832">
    <property type="component" value="Unassembled WGS sequence"/>
</dbReference>
<evidence type="ECO:0000259" key="1">
    <source>
        <dbReference type="PROSITE" id="PS51352"/>
    </source>
</evidence>
<dbReference type="PANTHER" id="PTHR10438">
    <property type="entry name" value="THIOREDOXIN"/>
    <property type="match status" value="1"/>
</dbReference>
<dbReference type="PANTHER" id="PTHR10438:SF463">
    <property type="entry name" value="THIOREDOXIN"/>
    <property type="match status" value="1"/>
</dbReference>
<dbReference type="InterPro" id="IPR050620">
    <property type="entry name" value="Thioredoxin_H-type-like"/>
</dbReference>
<reference evidence="2 3" key="1">
    <citation type="submission" date="2015-04" db="EMBL/GenBank/DDBJ databases">
        <authorList>
            <person name="Syromyatnikov M.Y."/>
            <person name="Popov V.N."/>
        </authorList>
    </citation>
    <scope>NUCLEOTIDE SEQUENCE [LARGE SCALE GENOMIC DNA]</scope>
</reference>
<sequence length="117" mass="13175">MSMIYTVKDIGDLDWQLKSVGPTIVLVYFYTNACGPCTPMTPQLNIFARAYGDKLHIVKVDVDNEESAGLVEKYEIQKELLPVFVFIRCGLILGKLHGCDTESLEDYIDGLEPRTPF</sequence>
<dbReference type="PROSITE" id="PS51352">
    <property type="entry name" value="THIOREDOXIN_2"/>
    <property type="match status" value="1"/>
</dbReference>
<keyword evidence="3" id="KW-1185">Reference proteome</keyword>